<dbReference type="AlphaFoldDB" id="A0A6A3MN16"/>
<dbReference type="EMBL" id="QXFU01000407">
    <property type="protein sequence ID" value="KAE9034346.1"/>
    <property type="molecule type" value="Genomic_DNA"/>
</dbReference>
<sequence length="64" mass="7278">MINDVAHPSVWNHWNGRVFLLFSGVVPAYSSLFDGSDCDAACVLTPSVDRLCVTRRTHPRQWYL</sequence>
<dbReference type="Proteomes" id="UP000435112">
    <property type="component" value="Unassembled WGS sequence"/>
</dbReference>
<evidence type="ECO:0000256" key="1">
    <source>
        <dbReference type="SAM" id="SignalP"/>
    </source>
</evidence>
<reference evidence="4 5" key="1">
    <citation type="submission" date="2018-09" db="EMBL/GenBank/DDBJ databases">
        <title>Genomic investigation of the strawberry pathogen Phytophthora fragariae indicates pathogenicity is determined by transcriptional variation in three key races.</title>
        <authorList>
            <person name="Adams T.M."/>
            <person name="Armitage A.D."/>
            <person name="Sobczyk M.K."/>
            <person name="Bates H.J."/>
            <person name="Dunwell J.M."/>
            <person name="Nellist C.F."/>
            <person name="Harrison R.J."/>
        </authorList>
    </citation>
    <scope>NUCLEOTIDE SEQUENCE [LARGE SCALE GENOMIC DNA]</scope>
    <source>
        <strain evidence="2 4">SCRP249</strain>
        <strain evidence="3 5">SCRP324</strain>
    </source>
</reference>
<evidence type="ECO:0000313" key="3">
    <source>
        <dbReference type="EMBL" id="KAE9034346.1"/>
    </source>
</evidence>
<gene>
    <name evidence="2" type="ORF">PR001_g17876</name>
    <name evidence="3" type="ORF">PR002_g8180</name>
</gene>
<organism evidence="3 5">
    <name type="scientific">Phytophthora rubi</name>
    <dbReference type="NCBI Taxonomy" id="129364"/>
    <lineage>
        <taxon>Eukaryota</taxon>
        <taxon>Sar</taxon>
        <taxon>Stramenopiles</taxon>
        <taxon>Oomycota</taxon>
        <taxon>Peronosporomycetes</taxon>
        <taxon>Peronosporales</taxon>
        <taxon>Peronosporaceae</taxon>
        <taxon>Phytophthora</taxon>
    </lineage>
</organism>
<accession>A0A6A3MN16</accession>
<feature type="signal peptide" evidence="1">
    <location>
        <begin position="1"/>
        <end position="30"/>
    </location>
</feature>
<keyword evidence="1" id="KW-0732">Signal</keyword>
<evidence type="ECO:0000313" key="4">
    <source>
        <dbReference type="Proteomes" id="UP000429607"/>
    </source>
</evidence>
<name>A0A6A3MN16_9STRA</name>
<dbReference type="EMBL" id="QXFV01001525">
    <property type="protein sequence ID" value="KAE9003815.1"/>
    <property type="molecule type" value="Genomic_DNA"/>
</dbReference>
<evidence type="ECO:0000313" key="5">
    <source>
        <dbReference type="Proteomes" id="UP000435112"/>
    </source>
</evidence>
<protein>
    <submittedName>
        <fullName evidence="3">Uncharacterized protein</fullName>
    </submittedName>
</protein>
<comment type="caution">
    <text evidence="3">The sequence shown here is derived from an EMBL/GenBank/DDBJ whole genome shotgun (WGS) entry which is preliminary data.</text>
</comment>
<dbReference type="Proteomes" id="UP000429607">
    <property type="component" value="Unassembled WGS sequence"/>
</dbReference>
<feature type="chain" id="PRO_5036380160" evidence="1">
    <location>
        <begin position="31"/>
        <end position="64"/>
    </location>
</feature>
<proteinExistence type="predicted"/>
<evidence type="ECO:0000313" key="2">
    <source>
        <dbReference type="EMBL" id="KAE9003815.1"/>
    </source>
</evidence>